<dbReference type="SUPFAM" id="SSF52309">
    <property type="entry name" value="N-(deoxy)ribosyltransferase-like"/>
    <property type="match status" value="1"/>
</dbReference>
<gene>
    <name evidence="7" type="ORF">OXX778_LOCUS7352</name>
</gene>
<dbReference type="Gene3D" id="3.40.50.720">
    <property type="entry name" value="NAD(P)-binding Rossmann-like Domain"/>
    <property type="match status" value="1"/>
</dbReference>
<reference evidence="7" key="1">
    <citation type="submission" date="2021-02" db="EMBL/GenBank/DDBJ databases">
        <authorList>
            <person name="Nowell W R."/>
        </authorList>
    </citation>
    <scope>NUCLEOTIDE SEQUENCE</scope>
    <source>
        <strain evidence="7">Ploen Becks lab</strain>
    </source>
</reference>
<evidence type="ECO:0000256" key="3">
    <source>
        <dbReference type="ARBA" id="ARBA00022801"/>
    </source>
</evidence>
<evidence type="ECO:0008006" key="9">
    <source>
        <dbReference type="Google" id="ProtNLM"/>
    </source>
</evidence>
<evidence type="ECO:0000256" key="6">
    <source>
        <dbReference type="SAM" id="SignalP"/>
    </source>
</evidence>
<evidence type="ECO:0000313" key="7">
    <source>
        <dbReference type="EMBL" id="CAF0818746.1"/>
    </source>
</evidence>
<feature type="chain" id="PRO_5032281374" description="ADP-ribosyl cyclase/cyclic ADP-ribose hydrolase" evidence="6">
    <location>
        <begin position="18"/>
        <end position="281"/>
    </location>
</feature>
<evidence type="ECO:0000256" key="5">
    <source>
        <dbReference type="ARBA" id="ARBA00023157"/>
    </source>
</evidence>
<protein>
    <recommendedName>
        <fullName evidence="9">ADP-ribosyl cyclase/cyclic ADP-ribose hydrolase</fullName>
    </recommendedName>
</protein>
<accession>A0A813TXK9</accession>
<dbReference type="GO" id="GO:0016849">
    <property type="term" value="F:phosphorus-oxygen lyase activity"/>
    <property type="evidence" value="ECO:0007669"/>
    <property type="project" value="TreeGrafter"/>
</dbReference>
<keyword evidence="6" id="KW-0732">Signal</keyword>
<dbReference type="GO" id="GO:0005886">
    <property type="term" value="C:plasma membrane"/>
    <property type="evidence" value="ECO:0007669"/>
    <property type="project" value="TreeGrafter"/>
</dbReference>
<keyword evidence="5" id="KW-1015">Disulfide bond</keyword>
<evidence type="ECO:0000313" key="8">
    <source>
        <dbReference type="Proteomes" id="UP000663879"/>
    </source>
</evidence>
<dbReference type="Pfam" id="PF02267">
    <property type="entry name" value="Rib_hydrolayse"/>
    <property type="match status" value="2"/>
</dbReference>
<dbReference type="GO" id="GO:0016740">
    <property type="term" value="F:transferase activity"/>
    <property type="evidence" value="ECO:0007669"/>
    <property type="project" value="UniProtKB-KW"/>
</dbReference>
<dbReference type="EMBL" id="CAJNOC010000932">
    <property type="protein sequence ID" value="CAF0818746.1"/>
    <property type="molecule type" value="Genomic_DNA"/>
</dbReference>
<sequence>MIKFLYIFLICVNFSLEIDICPYTNNGTVDYFKEIFLGQCYYYINVLNRDKCEIINSNFNCTNIWMEFSKVVLNKQPCSISSNDYKNYLDSTSHSYDTDKSIFWSGTNFMAHQISRLMNYWTVEDTLGQCVSYDNPFWNAVSINFAKKATKEILVVLNGTRVDGALKNSSTFYRFEMPNLNFTLIKKVKVILLHLPDKPKFETCKKPKTLDSLRKLVEGNNAIYECEDENFYFNSLLCIQNLQSQECRRNFPFINKSIRVENQSSILGITFILTFFIKLFI</sequence>
<evidence type="ECO:0000256" key="1">
    <source>
        <dbReference type="ARBA" id="ARBA00005406"/>
    </source>
</evidence>
<dbReference type="GO" id="GO:0061809">
    <property type="term" value="F:NAD+ nucleosidase activity, cyclic ADP-ribose generating"/>
    <property type="evidence" value="ECO:0007669"/>
    <property type="project" value="InterPro"/>
</dbReference>
<organism evidence="7 8">
    <name type="scientific">Brachionus calyciflorus</name>
    <dbReference type="NCBI Taxonomy" id="104777"/>
    <lineage>
        <taxon>Eukaryota</taxon>
        <taxon>Metazoa</taxon>
        <taxon>Spiralia</taxon>
        <taxon>Gnathifera</taxon>
        <taxon>Rotifera</taxon>
        <taxon>Eurotatoria</taxon>
        <taxon>Monogononta</taxon>
        <taxon>Pseudotrocha</taxon>
        <taxon>Ploima</taxon>
        <taxon>Brachionidae</taxon>
        <taxon>Brachionus</taxon>
    </lineage>
</organism>
<feature type="signal peptide" evidence="6">
    <location>
        <begin position="1"/>
        <end position="17"/>
    </location>
</feature>
<name>A0A813TXK9_9BILA</name>
<comment type="caution">
    <text evidence="7">The sequence shown here is derived from an EMBL/GenBank/DDBJ whole genome shotgun (WGS) entry which is preliminary data.</text>
</comment>
<dbReference type="Proteomes" id="UP000663879">
    <property type="component" value="Unassembled WGS sequence"/>
</dbReference>
<evidence type="ECO:0000256" key="4">
    <source>
        <dbReference type="ARBA" id="ARBA00023027"/>
    </source>
</evidence>
<evidence type="ECO:0000256" key="2">
    <source>
        <dbReference type="ARBA" id="ARBA00022679"/>
    </source>
</evidence>
<dbReference type="PANTHER" id="PTHR10912:SF7">
    <property type="entry name" value="ADP-RIBOSYL CYCLASE_CYCLIC ADP-RIBOSE HYDROLASE"/>
    <property type="match status" value="1"/>
</dbReference>
<keyword evidence="4" id="KW-0520">NAD</keyword>
<proteinExistence type="inferred from homology"/>
<keyword evidence="3" id="KW-0378">Hydrolase</keyword>
<dbReference type="AlphaFoldDB" id="A0A813TXK9"/>
<dbReference type="PANTHER" id="PTHR10912">
    <property type="entry name" value="ADP-RIBOSYL CYCLASE"/>
    <property type="match status" value="1"/>
</dbReference>
<keyword evidence="8" id="KW-1185">Reference proteome</keyword>
<dbReference type="OrthoDB" id="10028716at2759"/>
<keyword evidence="2" id="KW-0808">Transferase</keyword>
<comment type="similarity">
    <text evidence="1">Belongs to the ADP-ribosyl cyclase family.</text>
</comment>
<dbReference type="InterPro" id="IPR003193">
    <property type="entry name" value="ADP-ribosyl_cyclase"/>
</dbReference>